<reference evidence="3" key="1">
    <citation type="submission" date="2010-12" db="EMBL/GenBank/DDBJ databases">
        <title>Complete sequence of chromosome 1 of Asticcacaulis excentricus CB 48.</title>
        <authorList>
            <consortium name="US DOE Joint Genome Institute"/>
            <person name="Lucas S."/>
            <person name="Copeland A."/>
            <person name="Lapidus A."/>
            <person name="Cheng J.-F."/>
            <person name="Bruce D."/>
            <person name="Goodwin L."/>
            <person name="Pitluck S."/>
            <person name="Teshima H."/>
            <person name="Davenport K."/>
            <person name="Detter J.C."/>
            <person name="Han C."/>
            <person name="Tapia R."/>
            <person name="Land M."/>
            <person name="Hauser L."/>
            <person name="Jeffries C."/>
            <person name="Kyrpides N."/>
            <person name="Ivanova N."/>
            <person name="Ovchinnikova G."/>
            <person name="Brun Y.V."/>
            <person name="Woyke T."/>
        </authorList>
    </citation>
    <scope>NUCLEOTIDE SEQUENCE [LARGE SCALE GENOMIC DNA]</scope>
    <source>
        <strain evidence="3">ATCC 15261 / DSM 4724 / KCTC 12464 / NCIMB 9791 / VKM B-1370 / CB 48</strain>
    </source>
</reference>
<proteinExistence type="predicted"/>
<dbReference type="NCBIfam" id="TIGR01537">
    <property type="entry name" value="portal_HK97"/>
    <property type="match status" value="1"/>
</dbReference>
<dbReference type="RefSeq" id="WP_013477861.1">
    <property type="nucleotide sequence ID" value="NC_014816.1"/>
</dbReference>
<dbReference type="AlphaFoldDB" id="E8RPQ0"/>
<gene>
    <name evidence="2" type="ordered locus">Astex_0329</name>
</gene>
<sequence length="412" mass="45281">MNLLSFFGLEGMFGADLGSGLQPQAAYDDGGRVFRGLDDPDLEEYIRADQNGSGSKQALFNTAVFRAVDVTSAVIAALPFRPMQTRPDGEIIEAIDHPLFEILNDQPNHFQTAPEFKQWMQMRALVDGDGLARIVKTGSGRISGLLPLDDVTATLEGGSPVYRGPRSTIPADEIFHLRGLSWNGLNGLSRIRQAARAINLAKDAEDAAVNIFRNNMAAGGVLSHPGKLSDDARGKLRKRMENRTGIANAGKWLVLQEGMTATPWQQSGRESQQIERSKHQVEEVSRVFGVPRPLMMMDDTSWGSGIEQLGIFFVTYALMPWFTAWEKRGRMSLLTPKDRKTIHLDFDESELLRGSMKDQAEFFSKAIGGPGTKGWKTANEIRRLTGDGRHKDGDTLATGQGNLNVPPKTPSS</sequence>
<dbReference type="Proteomes" id="UP000001492">
    <property type="component" value="Chromosome 1"/>
</dbReference>
<keyword evidence="3" id="KW-1185">Reference proteome</keyword>
<dbReference type="EMBL" id="CP002395">
    <property type="protein sequence ID" value="ADU12027.1"/>
    <property type="molecule type" value="Genomic_DNA"/>
</dbReference>
<dbReference type="InterPro" id="IPR006427">
    <property type="entry name" value="Portal_HK97"/>
</dbReference>
<evidence type="ECO:0000256" key="1">
    <source>
        <dbReference type="SAM" id="MobiDB-lite"/>
    </source>
</evidence>
<feature type="region of interest" description="Disordered" evidence="1">
    <location>
        <begin position="385"/>
        <end position="412"/>
    </location>
</feature>
<evidence type="ECO:0000313" key="3">
    <source>
        <dbReference type="Proteomes" id="UP000001492"/>
    </source>
</evidence>
<organism evidence="2 3">
    <name type="scientific">Asticcacaulis excentricus (strain ATCC 15261 / DSM 4724 / KCTC 12464 / NCIMB 9791 / VKM B-1370 / CB 48)</name>
    <dbReference type="NCBI Taxonomy" id="573065"/>
    <lineage>
        <taxon>Bacteria</taxon>
        <taxon>Pseudomonadati</taxon>
        <taxon>Pseudomonadota</taxon>
        <taxon>Alphaproteobacteria</taxon>
        <taxon>Caulobacterales</taxon>
        <taxon>Caulobacteraceae</taxon>
        <taxon>Asticcacaulis</taxon>
    </lineage>
</organism>
<feature type="compositionally biased region" description="Basic and acidic residues" evidence="1">
    <location>
        <begin position="385"/>
        <end position="394"/>
    </location>
</feature>
<accession>E8RPQ0</accession>
<dbReference type="Pfam" id="PF04860">
    <property type="entry name" value="Phage_portal"/>
    <property type="match status" value="1"/>
</dbReference>
<dbReference type="KEGG" id="aex:Astex_0329"/>
<name>E8RPQ0_ASTEC</name>
<protein>
    <submittedName>
        <fullName evidence="2">Phage portal protein, HK97 family</fullName>
    </submittedName>
</protein>
<dbReference type="HOGENOM" id="CLU_033789_0_1_5"/>
<dbReference type="InterPro" id="IPR006944">
    <property type="entry name" value="Phage/GTA_portal"/>
</dbReference>
<dbReference type="STRING" id="573065.Astex_0329"/>
<dbReference type="eggNOG" id="COG4695">
    <property type="taxonomic scope" value="Bacteria"/>
</dbReference>
<evidence type="ECO:0000313" key="2">
    <source>
        <dbReference type="EMBL" id="ADU12027.1"/>
    </source>
</evidence>
<dbReference type="OrthoDB" id="7592047at2"/>